<evidence type="ECO:0000313" key="2">
    <source>
        <dbReference type="EMBL" id="KAF7832170.1"/>
    </source>
</evidence>
<gene>
    <name evidence="2" type="ORF">G2W53_014503</name>
</gene>
<sequence>MTCHIFHAIKSPIRALNTLGFPNTTRSDRFYSLAHNAFDLYFFISFEIQLRFSVQTMFRHHLKHLPCNRKSHSSIKSTRIPKCNAKRSESNSSIKSTRIPYYNARRSV</sequence>
<reference evidence="2" key="1">
    <citation type="submission" date="2020-09" db="EMBL/GenBank/DDBJ databases">
        <title>Genome-Enabled Discovery of Anthraquinone Biosynthesis in Senna tora.</title>
        <authorList>
            <person name="Kang S.-H."/>
            <person name="Pandey R.P."/>
            <person name="Lee C.-M."/>
            <person name="Sim J.-S."/>
            <person name="Jeong J.-T."/>
            <person name="Choi B.-S."/>
            <person name="Jung M."/>
            <person name="Ginzburg D."/>
            <person name="Zhao K."/>
            <person name="Won S.Y."/>
            <person name="Oh T.-J."/>
            <person name="Yu Y."/>
            <person name="Kim N.-H."/>
            <person name="Lee O.R."/>
            <person name="Lee T.-H."/>
            <person name="Bashyal P."/>
            <person name="Kim T.-S."/>
            <person name="Lee W.-H."/>
            <person name="Kawkins C."/>
            <person name="Kim C.-K."/>
            <person name="Kim J.S."/>
            <person name="Ahn B.O."/>
            <person name="Rhee S.Y."/>
            <person name="Sohng J.K."/>
        </authorList>
    </citation>
    <scope>NUCLEOTIDE SEQUENCE</scope>
    <source>
        <tissue evidence="2">Leaf</tissue>
    </source>
</reference>
<dbReference type="AlphaFoldDB" id="A0A835C5S1"/>
<comment type="caution">
    <text evidence="2">The sequence shown here is derived from an EMBL/GenBank/DDBJ whole genome shotgun (WGS) entry which is preliminary data.</text>
</comment>
<protein>
    <submittedName>
        <fullName evidence="2">Uncharacterized protein</fullName>
    </submittedName>
</protein>
<evidence type="ECO:0000256" key="1">
    <source>
        <dbReference type="SAM" id="MobiDB-lite"/>
    </source>
</evidence>
<name>A0A835C5S1_9FABA</name>
<dbReference type="EMBL" id="JAAIUW010000005">
    <property type="protein sequence ID" value="KAF7832170.1"/>
    <property type="molecule type" value="Genomic_DNA"/>
</dbReference>
<feature type="region of interest" description="Disordered" evidence="1">
    <location>
        <begin position="72"/>
        <end position="97"/>
    </location>
</feature>
<proteinExistence type="predicted"/>
<keyword evidence="3" id="KW-1185">Reference proteome</keyword>
<accession>A0A835C5S1</accession>
<organism evidence="2 3">
    <name type="scientific">Senna tora</name>
    <dbReference type="NCBI Taxonomy" id="362788"/>
    <lineage>
        <taxon>Eukaryota</taxon>
        <taxon>Viridiplantae</taxon>
        <taxon>Streptophyta</taxon>
        <taxon>Embryophyta</taxon>
        <taxon>Tracheophyta</taxon>
        <taxon>Spermatophyta</taxon>
        <taxon>Magnoliopsida</taxon>
        <taxon>eudicotyledons</taxon>
        <taxon>Gunneridae</taxon>
        <taxon>Pentapetalae</taxon>
        <taxon>rosids</taxon>
        <taxon>fabids</taxon>
        <taxon>Fabales</taxon>
        <taxon>Fabaceae</taxon>
        <taxon>Caesalpinioideae</taxon>
        <taxon>Cassia clade</taxon>
        <taxon>Senna</taxon>
    </lineage>
</organism>
<evidence type="ECO:0000313" key="3">
    <source>
        <dbReference type="Proteomes" id="UP000634136"/>
    </source>
</evidence>
<dbReference type="Proteomes" id="UP000634136">
    <property type="component" value="Unassembled WGS sequence"/>
</dbReference>